<protein>
    <submittedName>
        <fullName evidence="7">Putative signal transduction protein containing Nacht domain</fullName>
    </submittedName>
</protein>
<dbReference type="InterPro" id="IPR011989">
    <property type="entry name" value="ARM-like"/>
</dbReference>
<dbReference type="OrthoDB" id="135105at2"/>
<dbReference type="SUPFAM" id="SSF48371">
    <property type="entry name" value="ARM repeat"/>
    <property type="match status" value="2"/>
</dbReference>
<keyword evidence="3" id="KW-0605">Phycobilisome</keyword>
<dbReference type="PANTHER" id="PTHR46844:SF1">
    <property type="entry name" value="SLR5058 PROTEIN"/>
    <property type="match status" value="1"/>
</dbReference>
<keyword evidence="5" id="KW-0175">Coiled coil</keyword>
<dbReference type="InterPro" id="IPR007111">
    <property type="entry name" value="NACHT_NTPase"/>
</dbReference>
<name>A0A1Z4GKC8_9CYAN</name>
<evidence type="ECO:0000256" key="1">
    <source>
        <dbReference type="ARBA" id="ARBA00009299"/>
    </source>
</evidence>
<feature type="coiled-coil region" evidence="5">
    <location>
        <begin position="1025"/>
        <end position="1080"/>
    </location>
</feature>
<proteinExistence type="inferred from homology"/>
<dbReference type="EMBL" id="AP018174">
    <property type="protein sequence ID" value="BAY17961.1"/>
    <property type="molecule type" value="Genomic_DNA"/>
</dbReference>
<dbReference type="Gene3D" id="1.25.10.10">
    <property type="entry name" value="Leucine-rich Repeat Variant"/>
    <property type="match status" value="3"/>
</dbReference>
<dbReference type="InterPro" id="IPR027417">
    <property type="entry name" value="P-loop_NTPase"/>
</dbReference>
<evidence type="ECO:0000256" key="3">
    <source>
        <dbReference type="ARBA" id="ARBA00022738"/>
    </source>
</evidence>
<dbReference type="Pfam" id="PF05729">
    <property type="entry name" value="NACHT"/>
    <property type="match status" value="1"/>
</dbReference>
<dbReference type="Proteomes" id="UP000218287">
    <property type="component" value="Chromosome"/>
</dbReference>
<dbReference type="PANTHER" id="PTHR46844">
    <property type="entry name" value="SLR5058 PROTEIN"/>
    <property type="match status" value="1"/>
</dbReference>
<dbReference type="GO" id="GO:0016829">
    <property type="term" value="F:lyase activity"/>
    <property type="evidence" value="ECO:0007669"/>
    <property type="project" value="UniProtKB-KW"/>
</dbReference>
<evidence type="ECO:0000256" key="4">
    <source>
        <dbReference type="ARBA" id="ARBA00023239"/>
    </source>
</evidence>
<evidence type="ECO:0000313" key="8">
    <source>
        <dbReference type="Proteomes" id="UP000218287"/>
    </source>
</evidence>
<dbReference type="InterPro" id="IPR016024">
    <property type="entry name" value="ARM-type_fold"/>
</dbReference>
<organism evidence="7 8">
    <name type="scientific">Anabaenopsis circularis NIES-21</name>
    <dbReference type="NCBI Taxonomy" id="1085406"/>
    <lineage>
        <taxon>Bacteria</taxon>
        <taxon>Bacillati</taxon>
        <taxon>Cyanobacteriota</taxon>
        <taxon>Cyanophyceae</taxon>
        <taxon>Nostocales</taxon>
        <taxon>Nodulariaceae</taxon>
        <taxon>Anabaenopsis</taxon>
    </lineage>
</organism>
<evidence type="ECO:0000256" key="5">
    <source>
        <dbReference type="SAM" id="Coils"/>
    </source>
</evidence>
<feature type="coiled-coil region" evidence="5">
    <location>
        <begin position="235"/>
        <end position="282"/>
    </location>
</feature>
<dbReference type="InterPro" id="IPR004155">
    <property type="entry name" value="PBS_lyase_HEAT"/>
</dbReference>
<sequence length="1310" mass="150972">MDISIAMIVERAIQGIVTSVAGESAKPLGQPIREIFLGFIGKDQVSLRRAAEDKALKIALDKTLKQFANDRQQAENILNLLDDEEHASVRPKFLDKATEFFLLGKKPEIQSLTDLCLKEFQLDKNAQVYKYGKKIPEKTTVNDVILEFINNLTLALSQQEVYQKLITQLNASKEARAKVEEYFCEQRQHAQDEINYRKQVAEAHRILRFAGFPELRERSIQNKDKHIEIKDIFVRLRAEQEIKDAKYRKDILSEEEKPTSKIDETTAEFRGLQKQKEVMLDEALKEIDCAVILGDPGAGKTTLLEYWTVICAEQQAEKELGITAANGTPILPIFVRLRDFATELAKRPQDYNLIDYFCTRCHKLELTISRRFFEEALEEKRCLVCLDGLDEVGSDRIKIRDAVKALVTRYPGNRYIVTSRIVGYEEAPLDHNDFVHHTILKLTIDDIREFVNKWYKLREPDLQERNKQINHLIATIEREKRIQNLAENPLLLTIITLVHRIEAELPNERVKLYEKCITALVENWEKVKDLSIEEKQSRFYNYRQRLLERLAYELHTKAEEPGKLQTVKEGNLEELLTSFLNNPNDLGLINNYETARKEAKDFVRFIQERTGLLTEIGDGVFSFPHLTFQEYLTACDIKKRRIRYGIDGIWTEIEKHLHKPHWREVILLLLGSLNNYDDFPTELLQKILDQGKKDQFEAVLHRHSYLVATALVDRVEVTTQMCGQIADELLEIASKAPSWERDDVTLDIIFAALLELKRDSEISKKVLKLAQNPDVDADVRLRSAEILVESELKQEAVEVLLQLVAQNSDSDVSFYVRITAAEKLVELKHEQEAVKGLLQLAQNPNAGPYYLPLTVEKLVELKHEQQAVEVLLQLAKNPNVDVYDLLRAVEKLVELKHEQQAIEVLLQLAQNPNVDVYNLPDVIEKLVELKQEQQAVEVLLQLGQNPNVNGYNLRRAVEKLVELKHEQQAIEVLLQLAQNSDVNASVWQSTVEKLVELKHEQQAIEVLRQLAQNSDVNASVRLRAAEKLLELKQHEQQAIEVLRQLAQNSDVNADVRRSAAEKLLELKQHEQQAIEVLRQLAQNSDVDAYVRRSAAEKLLELKQHEQQAIEVLLQIVNNPNVDGYTWERAVKKLVELKQHEQQAIEVLLQIVNNPNVDGYTWERAVKKLVELKPEQETPELLLQLAQNPNVDGYTWERAVEKLVELKPEQETLELLLQLAQNPNVDGYTWERAVEKLVELKPEQETLELLLQLAQNPNVDGYTWERAVEKLVELKPEQETLELLLQLAQNSNVRDTIRSSAYSLLKTFVDT</sequence>
<keyword evidence="2" id="KW-0042">Antenna complex</keyword>
<dbReference type="Gene3D" id="3.40.50.300">
    <property type="entry name" value="P-loop containing nucleotide triphosphate hydrolases"/>
    <property type="match status" value="1"/>
</dbReference>
<reference evidence="7 8" key="1">
    <citation type="submission" date="2017-06" db="EMBL/GenBank/DDBJ databases">
        <title>Genome sequencing of cyanobaciteial culture collection at National Institute for Environmental Studies (NIES).</title>
        <authorList>
            <person name="Hirose Y."/>
            <person name="Shimura Y."/>
            <person name="Fujisawa T."/>
            <person name="Nakamura Y."/>
            <person name="Kawachi M."/>
        </authorList>
    </citation>
    <scope>NUCLEOTIDE SEQUENCE [LARGE SCALE GENOMIC DNA]</scope>
    <source>
        <strain evidence="7 8">NIES-21</strain>
    </source>
</reference>
<feature type="domain" description="NACHT" evidence="6">
    <location>
        <begin position="288"/>
        <end position="420"/>
    </location>
</feature>
<keyword evidence="4" id="KW-0456">Lyase</keyword>
<dbReference type="PROSITE" id="PS50837">
    <property type="entry name" value="NACHT"/>
    <property type="match status" value="1"/>
</dbReference>
<accession>A0A1Z4GKC8</accession>
<dbReference type="SUPFAM" id="SSF52540">
    <property type="entry name" value="P-loop containing nucleoside triphosphate hydrolases"/>
    <property type="match status" value="1"/>
</dbReference>
<evidence type="ECO:0000256" key="2">
    <source>
        <dbReference type="ARBA" id="ARBA00022549"/>
    </source>
</evidence>
<comment type="similarity">
    <text evidence="1">Belongs to the CpcE/RpcE/PecE family.</text>
</comment>
<keyword evidence="8" id="KW-1185">Reference proteome</keyword>
<evidence type="ECO:0000259" key="6">
    <source>
        <dbReference type="PROSITE" id="PS50837"/>
    </source>
</evidence>
<dbReference type="GO" id="GO:0030089">
    <property type="term" value="C:phycobilisome"/>
    <property type="evidence" value="ECO:0007669"/>
    <property type="project" value="UniProtKB-KW"/>
</dbReference>
<evidence type="ECO:0000313" key="7">
    <source>
        <dbReference type="EMBL" id="BAY17961.1"/>
    </source>
</evidence>
<gene>
    <name evidence="7" type="ORF">NIES21_38040</name>
</gene>
<dbReference type="SMART" id="SM00567">
    <property type="entry name" value="EZ_HEAT"/>
    <property type="match status" value="4"/>
</dbReference>